<dbReference type="SUPFAM" id="SSF55166">
    <property type="entry name" value="Hedgehog/DD-peptidase"/>
    <property type="match status" value="1"/>
</dbReference>
<accession>A0A9D9NKX2</accession>
<evidence type="ECO:0000313" key="2">
    <source>
        <dbReference type="EMBL" id="MBO8477272.1"/>
    </source>
</evidence>
<sequence length="117" mass="13372">MKYFTIEELTRSDTAGRCRIDNTPTPESIANMRRLVETVLDPARERLGKAIYVNSGYRCSELNRKVGGVANSYHLQGRAADLDTRTGDNRRLYEILLNLPHTELIWEQGGKWIHIAL</sequence>
<dbReference type="EMBL" id="JADIMC010000117">
    <property type="protein sequence ID" value="MBO8477272.1"/>
    <property type="molecule type" value="Genomic_DNA"/>
</dbReference>
<proteinExistence type="predicted"/>
<protein>
    <submittedName>
        <fullName evidence="2">Peptidase M15</fullName>
    </submittedName>
</protein>
<evidence type="ECO:0000259" key="1">
    <source>
        <dbReference type="Pfam" id="PF08291"/>
    </source>
</evidence>
<dbReference type="AlphaFoldDB" id="A0A9D9NKX2"/>
<dbReference type="InterPro" id="IPR013230">
    <property type="entry name" value="Peptidase_M15A_C"/>
</dbReference>
<dbReference type="InterPro" id="IPR009045">
    <property type="entry name" value="Zn_M74/Hedgehog-like"/>
</dbReference>
<dbReference type="Proteomes" id="UP000823598">
    <property type="component" value="Unassembled WGS sequence"/>
</dbReference>
<reference evidence="2" key="2">
    <citation type="journal article" date="2021" name="PeerJ">
        <title>Extensive microbial diversity within the chicken gut microbiome revealed by metagenomics and culture.</title>
        <authorList>
            <person name="Gilroy R."/>
            <person name="Ravi A."/>
            <person name="Getino M."/>
            <person name="Pursley I."/>
            <person name="Horton D.L."/>
            <person name="Alikhan N.F."/>
            <person name="Baker D."/>
            <person name="Gharbi K."/>
            <person name="Hall N."/>
            <person name="Watson M."/>
            <person name="Adriaenssens E.M."/>
            <person name="Foster-Nyarko E."/>
            <person name="Jarju S."/>
            <person name="Secka A."/>
            <person name="Antonio M."/>
            <person name="Oren A."/>
            <person name="Chaudhuri R.R."/>
            <person name="La Ragione R."/>
            <person name="Hildebrand F."/>
            <person name="Pallen M.J."/>
        </authorList>
    </citation>
    <scope>NUCLEOTIDE SEQUENCE</scope>
    <source>
        <strain evidence="2">6919</strain>
    </source>
</reference>
<gene>
    <name evidence="2" type="ORF">IAB88_09835</name>
</gene>
<feature type="domain" description="Peptidase M15A C-terminal" evidence="1">
    <location>
        <begin position="2"/>
        <end position="116"/>
    </location>
</feature>
<dbReference type="Pfam" id="PF08291">
    <property type="entry name" value="Peptidase_M15_3"/>
    <property type="match status" value="1"/>
</dbReference>
<organism evidence="2 3">
    <name type="scientific">Candidatus Limisoma faecipullorum</name>
    <dbReference type="NCBI Taxonomy" id="2840854"/>
    <lineage>
        <taxon>Bacteria</taxon>
        <taxon>Pseudomonadati</taxon>
        <taxon>Bacteroidota</taxon>
        <taxon>Bacteroidia</taxon>
        <taxon>Bacteroidales</taxon>
        <taxon>Candidatus Limisoma</taxon>
    </lineage>
</organism>
<name>A0A9D9NKX2_9BACT</name>
<comment type="caution">
    <text evidence="2">The sequence shown here is derived from an EMBL/GenBank/DDBJ whole genome shotgun (WGS) entry which is preliminary data.</text>
</comment>
<reference evidence="2" key="1">
    <citation type="submission" date="2020-10" db="EMBL/GenBank/DDBJ databases">
        <authorList>
            <person name="Gilroy R."/>
        </authorList>
    </citation>
    <scope>NUCLEOTIDE SEQUENCE</scope>
    <source>
        <strain evidence="2">6919</strain>
    </source>
</reference>
<dbReference type="Gene3D" id="3.30.1380.10">
    <property type="match status" value="1"/>
</dbReference>
<evidence type="ECO:0000313" key="3">
    <source>
        <dbReference type="Proteomes" id="UP000823598"/>
    </source>
</evidence>